<evidence type="ECO:0000256" key="3">
    <source>
        <dbReference type="ARBA" id="ARBA00012119"/>
    </source>
</evidence>
<comment type="similarity">
    <text evidence="2 10">Belongs to the carbohydrate kinase PfkB family.</text>
</comment>
<dbReference type="GO" id="GO:0006144">
    <property type="term" value="P:purine nucleobase metabolic process"/>
    <property type="evidence" value="ECO:0007669"/>
    <property type="project" value="TreeGrafter"/>
</dbReference>
<evidence type="ECO:0000256" key="4">
    <source>
        <dbReference type="ARBA" id="ARBA00022679"/>
    </source>
</evidence>
<dbReference type="EC" id="2.7.1.20" evidence="3 10"/>
<dbReference type="SUPFAM" id="SSF53613">
    <property type="entry name" value="Ribokinase-like"/>
    <property type="match status" value="1"/>
</dbReference>
<comment type="catalytic activity">
    <reaction evidence="10">
        <text>adenosine + ATP = AMP + ADP + H(+)</text>
        <dbReference type="Rhea" id="RHEA:20824"/>
        <dbReference type="ChEBI" id="CHEBI:15378"/>
        <dbReference type="ChEBI" id="CHEBI:16335"/>
        <dbReference type="ChEBI" id="CHEBI:30616"/>
        <dbReference type="ChEBI" id="CHEBI:456215"/>
        <dbReference type="ChEBI" id="CHEBI:456216"/>
        <dbReference type="EC" id="2.7.1.20"/>
    </reaction>
</comment>
<dbReference type="EMBL" id="JAVRBK010000002">
    <property type="protein sequence ID" value="KAK5647579.1"/>
    <property type="molecule type" value="Genomic_DNA"/>
</dbReference>
<evidence type="ECO:0000256" key="8">
    <source>
        <dbReference type="ARBA" id="ARBA00022840"/>
    </source>
</evidence>
<comment type="cofactor">
    <cofactor evidence="10">
        <name>Mg(2+)</name>
        <dbReference type="ChEBI" id="CHEBI:18420"/>
    </cofactor>
    <text evidence="10">Binds 3 Mg(2+) ions per subunit.</text>
</comment>
<evidence type="ECO:0000256" key="7">
    <source>
        <dbReference type="ARBA" id="ARBA00022777"/>
    </source>
</evidence>
<dbReference type="Proteomes" id="UP001329430">
    <property type="component" value="Chromosome 2"/>
</dbReference>
<keyword evidence="4 10" id="KW-0808">Transferase</keyword>
<organism evidence="12 13">
    <name type="scientific">Pyrocoelia pectoralis</name>
    <dbReference type="NCBI Taxonomy" id="417401"/>
    <lineage>
        <taxon>Eukaryota</taxon>
        <taxon>Metazoa</taxon>
        <taxon>Ecdysozoa</taxon>
        <taxon>Arthropoda</taxon>
        <taxon>Hexapoda</taxon>
        <taxon>Insecta</taxon>
        <taxon>Pterygota</taxon>
        <taxon>Neoptera</taxon>
        <taxon>Endopterygota</taxon>
        <taxon>Coleoptera</taxon>
        <taxon>Polyphaga</taxon>
        <taxon>Elateriformia</taxon>
        <taxon>Elateroidea</taxon>
        <taxon>Lampyridae</taxon>
        <taxon>Lampyrinae</taxon>
        <taxon>Pyrocoelia</taxon>
    </lineage>
</organism>
<dbReference type="PANTHER" id="PTHR45769">
    <property type="entry name" value="ADENOSINE KINASE"/>
    <property type="match status" value="1"/>
</dbReference>
<keyword evidence="5 10" id="KW-0660">Purine salvage</keyword>
<keyword evidence="7 10" id="KW-0418">Kinase</keyword>
<dbReference type="GO" id="GO:0005829">
    <property type="term" value="C:cytosol"/>
    <property type="evidence" value="ECO:0007669"/>
    <property type="project" value="TreeGrafter"/>
</dbReference>
<dbReference type="PROSITE" id="PS00584">
    <property type="entry name" value="PFKB_KINASES_2"/>
    <property type="match status" value="1"/>
</dbReference>
<feature type="domain" description="Carbohydrate kinase PfkB" evidence="11">
    <location>
        <begin position="11"/>
        <end position="140"/>
    </location>
</feature>
<feature type="active site" description="Proton acceptor" evidence="9">
    <location>
        <position position="101"/>
    </location>
</feature>
<dbReference type="GO" id="GO:0044209">
    <property type="term" value="P:AMP salvage"/>
    <property type="evidence" value="ECO:0007669"/>
    <property type="project" value="UniProtKB-UniRule"/>
</dbReference>
<evidence type="ECO:0000256" key="10">
    <source>
        <dbReference type="RuleBase" id="RU368116"/>
    </source>
</evidence>
<keyword evidence="10" id="KW-0460">Magnesium</keyword>
<dbReference type="Pfam" id="PF00294">
    <property type="entry name" value="PfkB"/>
    <property type="match status" value="1"/>
</dbReference>
<keyword evidence="8 10" id="KW-0067">ATP-binding</keyword>
<comment type="subcellular location">
    <subcellularLocation>
        <location evidence="10">Nucleus</location>
    </subcellularLocation>
</comment>
<keyword evidence="13" id="KW-1185">Reference proteome</keyword>
<evidence type="ECO:0000259" key="11">
    <source>
        <dbReference type="Pfam" id="PF00294"/>
    </source>
</evidence>
<evidence type="ECO:0000313" key="12">
    <source>
        <dbReference type="EMBL" id="KAK5647579.1"/>
    </source>
</evidence>
<proteinExistence type="inferred from homology"/>
<dbReference type="Gene3D" id="3.40.1190.20">
    <property type="match status" value="1"/>
</dbReference>
<dbReference type="PANTHER" id="PTHR45769:SF3">
    <property type="entry name" value="ADENOSINE KINASE"/>
    <property type="match status" value="1"/>
</dbReference>
<comment type="caution">
    <text evidence="12">The sequence shown here is derived from an EMBL/GenBank/DDBJ whole genome shotgun (WGS) entry which is preliminary data.</text>
</comment>
<reference evidence="12 13" key="1">
    <citation type="journal article" date="2024" name="Insects">
        <title>An Improved Chromosome-Level Genome Assembly of the Firefly Pyrocoelia pectoralis.</title>
        <authorList>
            <person name="Fu X."/>
            <person name="Meyer-Rochow V.B."/>
            <person name="Ballantyne L."/>
            <person name="Zhu X."/>
        </authorList>
    </citation>
    <scope>NUCLEOTIDE SEQUENCE [LARGE SCALE GENOMIC DNA]</scope>
    <source>
        <strain evidence="12">XCY_ONT2</strain>
    </source>
</reference>
<dbReference type="InterPro" id="IPR001805">
    <property type="entry name" value="Adenokinase"/>
</dbReference>
<dbReference type="GO" id="GO:0005634">
    <property type="term" value="C:nucleus"/>
    <property type="evidence" value="ECO:0007669"/>
    <property type="project" value="UniProtKB-SubCell"/>
</dbReference>
<dbReference type="GO" id="GO:0004001">
    <property type="term" value="F:adenosine kinase activity"/>
    <property type="evidence" value="ECO:0007669"/>
    <property type="project" value="UniProtKB-UniRule"/>
</dbReference>
<dbReference type="GO" id="GO:0006166">
    <property type="term" value="P:purine ribonucleoside salvage"/>
    <property type="evidence" value="ECO:0007669"/>
    <property type="project" value="UniProtKB-KW"/>
</dbReference>
<sequence length="151" mass="16957">MIKHFPQNMWEFAQTSDILFGNRREYKTLINNVGLTLSVENFVKNLCQNYKNQKNTACGKIVIVTNGQDYVMCAHSGGTVEVLDVPKIDKNRFKDSNGAGDAFAAGFLAGLLFQKEPLTSMKWGCWVAQQIIQQQGCTIPHYSADILKEIH</sequence>
<dbReference type="InterPro" id="IPR029056">
    <property type="entry name" value="Ribokinase-like"/>
</dbReference>
<evidence type="ECO:0000256" key="2">
    <source>
        <dbReference type="ARBA" id="ARBA00010688"/>
    </source>
</evidence>
<dbReference type="AlphaFoldDB" id="A0AAN7VNY6"/>
<name>A0AAN7VNY6_9COLE</name>
<evidence type="ECO:0000256" key="1">
    <source>
        <dbReference type="ARBA" id="ARBA00004801"/>
    </source>
</evidence>
<keyword evidence="10" id="KW-0539">Nucleus</keyword>
<dbReference type="GO" id="GO:0005524">
    <property type="term" value="F:ATP binding"/>
    <property type="evidence" value="ECO:0007669"/>
    <property type="project" value="UniProtKB-UniRule"/>
</dbReference>
<dbReference type="InterPro" id="IPR002173">
    <property type="entry name" value="Carboh/pur_kinase_PfkB_CS"/>
</dbReference>
<gene>
    <name evidence="12" type="ORF">RI129_002471</name>
</gene>
<comment type="function">
    <text evidence="10">ATP dependent phosphorylation of adenosine and other related nucleoside analogs to monophosphate derivatives.</text>
</comment>
<dbReference type="InterPro" id="IPR011611">
    <property type="entry name" value="PfkB_dom"/>
</dbReference>
<keyword evidence="6 10" id="KW-0547">Nucleotide-binding</keyword>
<accession>A0AAN7VNY6</accession>
<evidence type="ECO:0000313" key="13">
    <source>
        <dbReference type="Proteomes" id="UP001329430"/>
    </source>
</evidence>
<comment type="pathway">
    <text evidence="1 10">Purine metabolism; AMP biosynthesis via salvage pathway; AMP from adenosine: step 1/1.</text>
</comment>
<evidence type="ECO:0000256" key="9">
    <source>
        <dbReference type="PIRSR" id="PIRSR601805-1"/>
    </source>
</evidence>
<evidence type="ECO:0000256" key="6">
    <source>
        <dbReference type="ARBA" id="ARBA00022741"/>
    </source>
</evidence>
<comment type="subunit">
    <text evidence="10">Monomer.</text>
</comment>
<evidence type="ECO:0000256" key="5">
    <source>
        <dbReference type="ARBA" id="ARBA00022726"/>
    </source>
</evidence>
<protein>
    <recommendedName>
        <fullName evidence="3 10">Adenosine kinase</fullName>
        <shortName evidence="10">AK</shortName>
        <ecNumber evidence="3 10">2.7.1.20</ecNumber>
    </recommendedName>
    <alternativeName>
        <fullName evidence="10">Adenosine 5'-phosphotransferase</fullName>
    </alternativeName>
</protein>